<dbReference type="EMBL" id="JAUOZU010000013">
    <property type="protein sequence ID" value="MDO6965843.1"/>
    <property type="molecule type" value="Genomic_DNA"/>
</dbReference>
<keyword evidence="1" id="KW-1133">Transmembrane helix</keyword>
<dbReference type="RefSeq" id="WP_304377773.1">
    <property type="nucleotide sequence ID" value="NZ_JAUOZU010000013.1"/>
</dbReference>
<protein>
    <recommendedName>
        <fullName evidence="4">Transmembrane protein</fullName>
    </recommendedName>
</protein>
<keyword evidence="1" id="KW-0472">Membrane</keyword>
<name>A0ABT8YR77_9HYPH</name>
<gene>
    <name evidence="2" type="ORF">Q4481_17940</name>
</gene>
<accession>A0ABT8YR77</accession>
<feature type="transmembrane region" description="Helical" evidence="1">
    <location>
        <begin position="45"/>
        <end position="64"/>
    </location>
</feature>
<evidence type="ECO:0008006" key="4">
    <source>
        <dbReference type="Google" id="ProtNLM"/>
    </source>
</evidence>
<evidence type="ECO:0000313" key="3">
    <source>
        <dbReference type="Proteomes" id="UP001174932"/>
    </source>
</evidence>
<keyword evidence="3" id="KW-1185">Reference proteome</keyword>
<reference evidence="2" key="1">
    <citation type="journal article" date="2015" name="Int. J. Syst. Evol. Microbiol.">
        <title>Rhizobium alvei sp. nov., isolated from a freshwater river.</title>
        <authorList>
            <person name="Sheu S.Y."/>
            <person name="Huang H.W."/>
            <person name="Young C.C."/>
            <person name="Chen W.M."/>
        </authorList>
    </citation>
    <scope>NUCLEOTIDE SEQUENCE</scope>
    <source>
        <strain evidence="2">TNR-22</strain>
    </source>
</reference>
<feature type="transmembrane region" description="Helical" evidence="1">
    <location>
        <begin position="76"/>
        <end position="99"/>
    </location>
</feature>
<organism evidence="2 3">
    <name type="scientific">Rhizobium alvei</name>
    <dbReference type="NCBI Taxonomy" id="1132659"/>
    <lineage>
        <taxon>Bacteria</taxon>
        <taxon>Pseudomonadati</taxon>
        <taxon>Pseudomonadota</taxon>
        <taxon>Alphaproteobacteria</taxon>
        <taxon>Hyphomicrobiales</taxon>
        <taxon>Rhizobiaceae</taxon>
        <taxon>Rhizobium/Agrobacterium group</taxon>
        <taxon>Rhizobium</taxon>
    </lineage>
</organism>
<keyword evidence="1" id="KW-0812">Transmembrane</keyword>
<dbReference type="Pfam" id="PF22258">
    <property type="entry name" value="DUF6949"/>
    <property type="match status" value="1"/>
</dbReference>
<proteinExistence type="predicted"/>
<dbReference type="InterPro" id="IPR053803">
    <property type="entry name" value="DUF6949"/>
</dbReference>
<dbReference type="Proteomes" id="UP001174932">
    <property type="component" value="Unassembled WGS sequence"/>
</dbReference>
<evidence type="ECO:0000313" key="2">
    <source>
        <dbReference type="EMBL" id="MDO6965843.1"/>
    </source>
</evidence>
<evidence type="ECO:0000256" key="1">
    <source>
        <dbReference type="SAM" id="Phobius"/>
    </source>
</evidence>
<sequence length="105" mass="11599">MNSGDVFVSLVVGFAVPLAIADLAKALLDQRLPVQSNSIQLERRFVVWFLALIAGPGFLVDRLAEVWREGKVSRQDLACGVIVAFGWAWIYGLVVLGFVRKIELL</sequence>
<comment type="caution">
    <text evidence="2">The sequence shown here is derived from an EMBL/GenBank/DDBJ whole genome shotgun (WGS) entry which is preliminary data.</text>
</comment>
<reference evidence="2" key="2">
    <citation type="submission" date="2023-07" db="EMBL/GenBank/DDBJ databases">
        <authorList>
            <person name="Shen H."/>
        </authorList>
    </citation>
    <scope>NUCLEOTIDE SEQUENCE</scope>
    <source>
        <strain evidence="2">TNR-22</strain>
    </source>
</reference>